<dbReference type="PANTHER" id="PTHR43591">
    <property type="entry name" value="METHYLTRANSFERASE"/>
    <property type="match status" value="1"/>
</dbReference>
<reference evidence="1" key="1">
    <citation type="journal article" date="2020" name="Stud. Mycol.">
        <title>101 Dothideomycetes genomes: a test case for predicting lifestyles and emergence of pathogens.</title>
        <authorList>
            <person name="Haridas S."/>
            <person name="Albert R."/>
            <person name="Binder M."/>
            <person name="Bloem J."/>
            <person name="Labutti K."/>
            <person name="Salamov A."/>
            <person name="Andreopoulos B."/>
            <person name="Baker S."/>
            <person name="Barry K."/>
            <person name="Bills G."/>
            <person name="Bluhm B."/>
            <person name="Cannon C."/>
            <person name="Castanera R."/>
            <person name="Culley D."/>
            <person name="Daum C."/>
            <person name="Ezra D."/>
            <person name="Gonzalez J."/>
            <person name="Henrissat B."/>
            <person name="Kuo A."/>
            <person name="Liang C."/>
            <person name="Lipzen A."/>
            <person name="Lutzoni F."/>
            <person name="Magnuson J."/>
            <person name="Mondo S."/>
            <person name="Nolan M."/>
            <person name="Ohm R."/>
            <person name="Pangilinan J."/>
            <person name="Park H.-J."/>
            <person name="Ramirez L."/>
            <person name="Alfaro M."/>
            <person name="Sun H."/>
            <person name="Tritt A."/>
            <person name="Yoshinaga Y."/>
            <person name="Zwiers L.-H."/>
            <person name="Turgeon B."/>
            <person name="Goodwin S."/>
            <person name="Spatafora J."/>
            <person name="Crous P."/>
            <person name="Grigoriev I."/>
        </authorList>
    </citation>
    <scope>NUCLEOTIDE SEQUENCE</scope>
    <source>
        <strain evidence="1">CBS 109.77</strain>
    </source>
</reference>
<keyword evidence="2" id="KW-1185">Reference proteome</keyword>
<dbReference type="Proteomes" id="UP000799757">
    <property type="component" value="Unassembled WGS sequence"/>
</dbReference>
<organism evidence="1 2">
    <name type="scientific">Melanomma pulvis-pyrius CBS 109.77</name>
    <dbReference type="NCBI Taxonomy" id="1314802"/>
    <lineage>
        <taxon>Eukaryota</taxon>
        <taxon>Fungi</taxon>
        <taxon>Dikarya</taxon>
        <taxon>Ascomycota</taxon>
        <taxon>Pezizomycotina</taxon>
        <taxon>Dothideomycetes</taxon>
        <taxon>Pleosporomycetidae</taxon>
        <taxon>Pleosporales</taxon>
        <taxon>Melanommataceae</taxon>
        <taxon>Melanomma</taxon>
    </lineage>
</organism>
<proteinExistence type="predicted"/>
<dbReference type="Gene3D" id="3.40.50.150">
    <property type="entry name" value="Vaccinia Virus protein VP39"/>
    <property type="match status" value="1"/>
</dbReference>
<dbReference type="Pfam" id="PF13489">
    <property type="entry name" value="Methyltransf_23"/>
    <property type="match status" value="1"/>
</dbReference>
<accession>A0A6A6X0G6</accession>
<dbReference type="GO" id="GO:0008168">
    <property type="term" value="F:methyltransferase activity"/>
    <property type="evidence" value="ECO:0007669"/>
    <property type="project" value="TreeGrafter"/>
</dbReference>
<sequence>MATSGDTERYIMEANEGELQRLANQHQVLKSAMGTLTVAPIDFSRPNLRILDSGTADGLWLRDVQATIAQPHAYVGTDIVQAFFPQPAPPGLSFHNQSITQDWPDDWQASFDYVHQRLTLAGAGQHPVKQCVSRLAGLVKPGGWVELVEADFTGDSSNGPAMQQFEAMMRNMLDKVGAGYAYATPLKSYLEDAGLVNVQEKSFDITYGAACPNAHVAKKGSAHLVTAATGLRDFTKSQVGNMDMSDQELESFPDEVRKEVESRGAHFKMLAVWAQKS</sequence>
<evidence type="ECO:0008006" key="3">
    <source>
        <dbReference type="Google" id="ProtNLM"/>
    </source>
</evidence>
<dbReference type="PANTHER" id="PTHR43591:SF105">
    <property type="entry name" value="METHYLTRANSFERASE DOMAIN-CONTAINING PROTEIN-RELATED"/>
    <property type="match status" value="1"/>
</dbReference>
<dbReference type="OrthoDB" id="184880at2759"/>
<dbReference type="AlphaFoldDB" id="A0A6A6X0G6"/>
<dbReference type="SUPFAM" id="SSF53335">
    <property type="entry name" value="S-adenosyl-L-methionine-dependent methyltransferases"/>
    <property type="match status" value="1"/>
</dbReference>
<gene>
    <name evidence="1" type="ORF">K505DRAFT_91362</name>
</gene>
<dbReference type="EMBL" id="MU002124">
    <property type="protein sequence ID" value="KAF2789633.1"/>
    <property type="molecule type" value="Genomic_DNA"/>
</dbReference>
<protein>
    <recommendedName>
        <fullName evidence="3">S-adenosyl-L-methionine-dependent methyltransferase</fullName>
    </recommendedName>
</protein>
<evidence type="ECO:0000313" key="2">
    <source>
        <dbReference type="Proteomes" id="UP000799757"/>
    </source>
</evidence>
<dbReference type="InterPro" id="IPR029063">
    <property type="entry name" value="SAM-dependent_MTases_sf"/>
</dbReference>
<name>A0A6A6X0G6_9PLEO</name>
<evidence type="ECO:0000313" key="1">
    <source>
        <dbReference type="EMBL" id="KAF2789633.1"/>
    </source>
</evidence>